<gene>
    <name evidence="3" type="primary">PmlGA01_070012000</name>
    <name evidence="3" type="ORF">PMLGA01_070012000</name>
</gene>
<feature type="compositionally biased region" description="Low complexity" evidence="1">
    <location>
        <begin position="292"/>
        <end position="314"/>
    </location>
</feature>
<evidence type="ECO:0000313" key="4">
    <source>
        <dbReference type="Proteomes" id="UP000219799"/>
    </source>
</evidence>
<name>A0A1C3KBG9_PLAMA</name>
<sequence length="576" mass="68038">MYKDLTFFVLTIFFFFFNEAKIIEGDLNNSNEKDGNRYISLDKNNINDFIRVKENKFLFNVTCRTSKMLSSMKGYILSMFHSSLDFLERLQYENPISDNAQTIENIIEKTWDRENKEFLLTTKKLIEQYTDNDLFILQIGLNSIASAILDKPDNAIFIEENMGICKNYFLYKNNRCLLLLKGVEFYCKRSEKNTQNSKEDIYGTLDLITKIYQNKNNQVIDILIVNHKYPVSLLYYIYPYLDSSTLVILMDNLNHQMKTAIFEYYNFVGEADFSRSFERKLFNSYSKNYQEDGSSGNSGTSDNSDNTGNSNSSSEVDNNKTKRYEQDENIFIYSKMKQSPFYVITLNPKIMMNPTENLYKTFISKEYTSSYETEISRMIKDIEKILTFNKNFYEKHKILVNNYFSIINDFEFDNNEEGKKNVTDALALILKAFASSGDINKNNYEYAIISLKNIFETMLFNIYEQSKFKALFTPLMDFYKLYLNKDDSNYILYEFLLYGLIRNSRDVSSYELKELLFLDVLRDVSKKVNKYSISQVIEVVTKLNILLKKLRSREDIMHVKEYAKRQFSLDYINYEL</sequence>
<proteinExistence type="predicted"/>
<feature type="chain" id="PRO_5008677625" evidence="2">
    <location>
        <begin position="21"/>
        <end position="576"/>
    </location>
</feature>
<reference evidence="3 4" key="1">
    <citation type="submission" date="2016-06" db="EMBL/GenBank/DDBJ databases">
        <authorList>
            <consortium name="Pathogen Informatics"/>
        </authorList>
    </citation>
    <scope>NUCLEOTIDE SEQUENCE [LARGE SCALE GENOMIC DNA]</scope>
    <source>
        <strain evidence="3">PmlGA01</strain>
    </source>
</reference>
<organism evidence="3 4">
    <name type="scientific">Plasmodium malariae</name>
    <dbReference type="NCBI Taxonomy" id="5858"/>
    <lineage>
        <taxon>Eukaryota</taxon>
        <taxon>Sar</taxon>
        <taxon>Alveolata</taxon>
        <taxon>Apicomplexa</taxon>
        <taxon>Aconoidasida</taxon>
        <taxon>Haemosporida</taxon>
        <taxon>Plasmodiidae</taxon>
        <taxon>Plasmodium</taxon>
        <taxon>Plasmodium (Plasmodium)</taxon>
    </lineage>
</organism>
<feature type="signal peptide" evidence="2">
    <location>
        <begin position="1"/>
        <end position="20"/>
    </location>
</feature>
<keyword evidence="2" id="KW-0732">Signal</keyword>
<dbReference type="AlphaFoldDB" id="A0A1C3KBG9"/>
<dbReference type="EMBL" id="LT594495">
    <property type="protein sequence ID" value="SBT70873.1"/>
    <property type="molecule type" value="Genomic_DNA"/>
</dbReference>
<accession>A0A1C3KBG9</accession>
<dbReference type="VEuPathDB" id="PlasmoDB:PmUG01_07021200"/>
<dbReference type="Proteomes" id="UP000219799">
    <property type="component" value="Chromosome 7"/>
</dbReference>
<evidence type="ECO:0000313" key="3">
    <source>
        <dbReference type="EMBL" id="SBT70873.1"/>
    </source>
</evidence>
<feature type="region of interest" description="Disordered" evidence="1">
    <location>
        <begin position="288"/>
        <end position="320"/>
    </location>
</feature>
<protein>
    <submittedName>
        <fullName evidence="3">Uncharacterized protein</fullName>
    </submittedName>
</protein>
<evidence type="ECO:0000256" key="1">
    <source>
        <dbReference type="SAM" id="MobiDB-lite"/>
    </source>
</evidence>
<evidence type="ECO:0000256" key="2">
    <source>
        <dbReference type="SAM" id="SignalP"/>
    </source>
</evidence>